<organism evidence="2 3">
    <name type="scientific">Candidatus Lambdaproteobacteria bacterium RIFOXYD2_FULL_56_26</name>
    <dbReference type="NCBI Taxonomy" id="1817773"/>
    <lineage>
        <taxon>Bacteria</taxon>
        <taxon>Pseudomonadati</taxon>
        <taxon>Pseudomonadota</taxon>
        <taxon>Candidatus Lambdaproteobacteria</taxon>
    </lineage>
</organism>
<dbReference type="Proteomes" id="UP000177583">
    <property type="component" value="Unassembled WGS sequence"/>
</dbReference>
<comment type="caution">
    <text evidence="2">The sequence shown here is derived from an EMBL/GenBank/DDBJ whole genome shotgun (WGS) entry which is preliminary data.</text>
</comment>
<sequence length="149" mass="17620">MHYEDLITDAPGAKRELFFFVLVLGILTFVNLSMLFIRQMPIIEARQYDYRTPFTFQQILHNKEMRFKACFHKDIRGGFYLCFLFPPPKANQLTEGFLSIQSFEQSFVDPGYLKAYVSKFKETKWQSGKDLTGFEVKKIKEIYQVTPIY</sequence>
<feature type="transmembrane region" description="Helical" evidence="1">
    <location>
        <begin position="17"/>
        <end position="37"/>
    </location>
</feature>
<proteinExistence type="predicted"/>
<name>A0A1F6GM72_9PROT</name>
<keyword evidence="1" id="KW-0472">Membrane</keyword>
<evidence type="ECO:0000313" key="3">
    <source>
        <dbReference type="Proteomes" id="UP000177583"/>
    </source>
</evidence>
<accession>A0A1F6GM72</accession>
<protein>
    <submittedName>
        <fullName evidence="2">Uncharacterized protein</fullName>
    </submittedName>
</protein>
<evidence type="ECO:0000256" key="1">
    <source>
        <dbReference type="SAM" id="Phobius"/>
    </source>
</evidence>
<gene>
    <name evidence="2" type="ORF">A2557_10130</name>
</gene>
<keyword evidence="1" id="KW-1133">Transmembrane helix</keyword>
<evidence type="ECO:0000313" key="2">
    <source>
        <dbReference type="EMBL" id="OGG99216.1"/>
    </source>
</evidence>
<keyword evidence="1" id="KW-0812">Transmembrane</keyword>
<dbReference type="AlphaFoldDB" id="A0A1F6GM72"/>
<reference evidence="2 3" key="1">
    <citation type="journal article" date="2016" name="Nat. Commun.">
        <title>Thousands of microbial genomes shed light on interconnected biogeochemical processes in an aquifer system.</title>
        <authorList>
            <person name="Anantharaman K."/>
            <person name="Brown C.T."/>
            <person name="Hug L.A."/>
            <person name="Sharon I."/>
            <person name="Castelle C.J."/>
            <person name="Probst A.J."/>
            <person name="Thomas B.C."/>
            <person name="Singh A."/>
            <person name="Wilkins M.J."/>
            <person name="Karaoz U."/>
            <person name="Brodie E.L."/>
            <person name="Williams K.H."/>
            <person name="Hubbard S.S."/>
            <person name="Banfield J.F."/>
        </authorList>
    </citation>
    <scope>NUCLEOTIDE SEQUENCE [LARGE SCALE GENOMIC DNA]</scope>
</reference>
<dbReference type="EMBL" id="MFNF01000060">
    <property type="protein sequence ID" value="OGG99216.1"/>
    <property type="molecule type" value="Genomic_DNA"/>
</dbReference>